<dbReference type="EC" id="2.1.2.2" evidence="6"/>
<dbReference type="AlphaFoldDB" id="A0A6N7W6H6"/>
<comment type="pathway">
    <text evidence="1 6">Purine metabolism; IMP biosynthesis via de novo pathway; N(2)-formyl-N(1)-(5-phospho-D-ribosyl)glycinamide from N(1)-(5-phospho-D-ribosyl)glycinamide (10-formyl THF route): step 1/1.</text>
</comment>
<dbReference type="PANTHER" id="PTHR43369">
    <property type="entry name" value="PHOSPHORIBOSYLGLYCINAMIDE FORMYLTRANSFERASE"/>
    <property type="match status" value="1"/>
</dbReference>
<keyword evidence="9" id="KW-1185">Reference proteome</keyword>
<gene>
    <name evidence="6 8" type="primary">purN</name>
    <name evidence="8" type="ORF">FYJ24_08930</name>
</gene>
<dbReference type="Pfam" id="PF00551">
    <property type="entry name" value="Formyl_trans_N"/>
    <property type="match status" value="1"/>
</dbReference>
<dbReference type="NCBIfam" id="TIGR00639">
    <property type="entry name" value="PurN"/>
    <property type="match status" value="1"/>
</dbReference>
<feature type="active site" description="Proton donor" evidence="6">
    <location>
        <position position="99"/>
    </location>
</feature>
<evidence type="ECO:0000256" key="1">
    <source>
        <dbReference type="ARBA" id="ARBA00005054"/>
    </source>
</evidence>
<comment type="caution">
    <text evidence="8">The sequence shown here is derived from an EMBL/GenBank/DDBJ whole genome shotgun (WGS) entry which is preliminary data.</text>
</comment>
<comment type="caution">
    <text evidence="6">Lacks conserved residue(s) required for the propagation of feature annotation.</text>
</comment>
<feature type="binding site" evidence="6">
    <location>
        <position position="55"/>
    </location>
    <ligand>
        <name>(6R)-10-formyltetrahydrofolate</name>
        <dbReference type="ChEBI" id="CHEBI:195366"/>
    </ligand>
</feature>
<dbReference type="PROSITE" id="PS00373">
    <property type="entry name" value="GART"/>
    <property type="match status" value="1"/>
</dbReference>
<dbReference type="Gene3D" id="3.40.50.170">
    <property type="entry name" value="Formyl transferase, N-terminal domain"/>
    <property type="match status" value="1"/>
</dbReference>
<dbReference type="InterPro" id="IPR001555">
    <property type="entry name" value="GART_AS"/>
</dbReference>
<feature type="domain" description="Formyl transferase N-terminal" evidence="7">
    <location>
        <begin position="1"/>
        <end position="170"/>
    </location>
</feature>
<evidence type="ECO:0000256" key="6">
    <source>
        <dbReference type="HAMAP-Rule" id="MF_01930"/>
    </source>
</evidence>
<dbReference type="HAMAP" id="MF_01930">
    <property type="entry name" value="PurN"/>
    <property type="match status" value="1"/>
</dbReference>
<dbReference type="InterPro" id="IPR036477">
    <property type="entry name" value="Formyl_transf_N_sf"/>
</dbReference>
<comment type="similarity">
    <text evidence="4 6">Belongs to the GART family.</text>
</comment>
<protein>
    <recommendedName>
        <fullName evidence="6">Phosphoribosylglycinamide formyltransferase</fullName>
        <ecNumber evidence="6">2.1.2.2</ecNumber>
    </recommendedName>
    <alternativeName>
        <fullName evidence="6">5'-phosphoribosylglycinamide transformylase</fullName>
    </alternativeName>
    <alternativeName>
        <fullName evidence="6">GAR transformylase</fullName>
        <shortName evidence="6">GART</shortName>
    </alternativeName>
</protein>
<evidence type="ECO:0000256" key="4">
    <source>
        <dbReference type="ARBA" id="ARBA00038440"/>
    </source>
</evidence>
<dbReference type="SUPFAM" id="SSF53328">
    <property type="entry name" value="Formyltransferase"/>
    <property type="match status" value="1"/>
</dbReference>
<keyword evidence="3 6" id="KW-0658">Purine biosynthesis</keyword>
<keyword evidence="2 6" id="KW-0808">Transferase</keyword>
<dbReference type="CDD" id="cd08645">
    <property type="entry name" value="FMT_core_GART"/>
    <property type="match status" value="1"/>
</dbReference>
<feature type="binding site" evidence="6">
    <location>
        <begin position="11"/>
        <end position="13"/>
    </location>
    <ligand>
        <name>N(1)-(5-phospho-beta-D-ribosyl)glycinamide</name>
        <dbReference type="ChEBI" id="CHEBI:143788"/>
    </ligand>
</feature>
<evidence type="ECO:0000259" key="7">
    <source>
        <dbReference type="Pfam" id="PF00551"/>
    </source>
</evidence>
<evidence type="ECO:0000256" key="2">
    <source>
        <dbReference type="ARBA" id="ARBA00022679"/>
    </source>
</evidence>
<comment type="catalytic activity">
    <reaction evidence="5 6">
        <text>N(1)-(5-phospho-beta-D-ribosyl)glycinamide + (6R)-10-formyltetrahydrofolate = N(2)-formyl-N(1)-(5-phospho-beta-D-ribosyl)glycinamide + (6S)-5,6,7,8-tetrahydrofolate + H(+)</text>
        <dbReference type="Rhea" id="RHEA:15053"/>
        <dbReference type="ChEBI" id="CHEBI:15378"/>
        <dbReference type="ChEBI" id="CHEBI:57453"/>
        <dbReference type="ChEBI" id="CHEBI:143788"/>
        <dbReference type="ChEBI" id="CHEBI:147286"/>
        <dbReference type="ChEBI" id="CHEBI:195366"/>
        <dbReference type="EC" id="2.1.2.2"/>
    </reaction>
</comment>
<feature type="site" description="Raises pKa of active site His" evidence="6">
    <location>
        <position position="135"/>
    </location>
</feature>
<proteinExistence type="inferred from homology"/>
<evidence type="ECO:0000256" key="3">
    <source>
        <dbReference type="ARBA" id="ARBA00022755"/>
    </source>
</evidence>
<accession>A0A6N7W6H6</accession>
<sequence>MRLAVFASGQGTNLEAIAARLPVSLVFSDRAQARALTILESVPSRTFKPMDFTSREDYEEALAALVEEFAIDIVALAGYMRVVGRPLLQALPGRIVNIHPSLLPAFPGRDAITQAFEAKVAETGVTIHYVDEGIDTGPIIAQEKVPMQDSLDALENAIHSVEHRLYPEVLAQIMEENT</sequence>
<evidence type="ECO:0000256" key="5">
    <source>
        <dbReference type="ARBA" id="ARBA00047664"/>
    </source>
</evidence>
<dbReference type="UniPathway" id="UPA00074">
    <property type="reaction ID" value="UER00126"/>
</dbReference>
<dbReference type="InterPro" id="IPR002376">
    <property type="entry name" value="Formyl_transf_N"/>
</dbReference>
<organism evidence="8 9">
    <name type="scientific">Scrofimicrobium canadense</name>
    <dbReference type="NCBI Taxonomy" id="2652290"/>
    <lineage>
        <taxon>Bacteria</taxon>
        <taxon>Bacillati</taxon>
        <taxon>Actinomycetota</taxon>
        <taxon>Actinomycetes</taxon>
        <taxon>Actinomycetales</taxon>
        <taxon>Actinomycetaceae</taxon>
        <taxon>Scrofimicrobium</taxon>
    </lineage>
</organism>
<feature type="binding site" evidence="6">
    <location>
        <position position="97"/>
    </location>
    <ligand>
        <name>(6R)-10-formyltetrahydrofolate</name>
        <dbReference type="ChEBI" id="CHEBI:195366"/>
    </ligand>
</feature>
<comment type="function">
    <text evidence="6">Catalyzes the transfer of a formyl group from 10-formyltetrahydrofolate to 5-phospho-ribosyl-glycinamide (GAR), producing 5-phospho-ribosyl-N-formylglycinamide (FGAR) and tetrahydrofolate.</text>
</comment>
<dbReference type="RefSeq" id="WP_318656617.1">
    <property type="nucleotide sequence ID" value="NZ_VULO01000010.1"/>
</dbReference>
<name>A0A6N7W6H6_9ACTO</name>
<dbReference type="EMBL" id="VULO01000010">
    <property type="protein sequence ID" value="MSS84885.1"/>
    <property type="molecule type" value="Genomic_DNA"/>
</dbReference>
<dbReference type="GO" id="GO:0005829">
    <property type="term" value="C:cytosol"/>
    <property type="evidence" value="ECO:0007669"/>
    <property type="project" value="TreeGrafter"/>
</dbReference>
<dbReference type="PANTHER" id="PTHR43369:SF2">
    <property type="entry name" value="PHOSPHORIBOSYLGLYCINAMIDE FORMYLTRANSFERASE"/>
    <property type="match status" value="1"/>
</dbReference>
<dbReference type="GO" id="GO:0006189">
    <property type="term" value="P:'de novo' IMP biosynthetic process"/>
    <property type="evidence" value="ECO:0007669"/>
    <property type="project" value="UniProtKB-UniRule"/>
</dbReference>
<dbReference type="GO" id="GO:0004644">
    <property type="term" value="F:phosphoribosylglycinamide formyltransferase activity"/>
    <property type="evidence" value="ECO:0007669"/>
    <property type="project" value="UniProtKB-UniRule"/>
</dbReference>
<evidence type="ECO:0000313" key="8">
    <source>
        <dbReference type="EMBL" id="MSS84885.1"/>
    </source>
</evidence>
<dbReference type="Proteomes" id="UP000470875">
    <property type="component" value="Unassembled WGS sequence"/>
</dbReference>
<reference evidence="8 9" key="1">
    <citation type="submission" date="2019-08" db="EMBL/GenBank/DDBJ databases">
        <title>In-depth cultivation of the pig gut microbiome towards novel bacterial diversity and tailored functional studies.</title>
        <authorList>
            <person name="Wylensek D."/>
            <person name="Hitch T.C.A."/>
            <person name="Clavel T."/>
        </authorList>
    </citation>
    <scope>NUCLEOTIDE SEQUENCE [LARGE SCALE GENOMIC DNA]</scope>
    <source>
        <strain evidence="8 9">WB03_NA08</strain>
    </source>
</reference>
<dbReference type="InterPro" id="IPR004607">
    <property type="entry name" value="GART"/>
</dbReference>
<evidence type="ECO:0000313" key="9">
    <source>
        <dbReference type="Proteomes" id="UP000470875"/>
    </source>
</evidence>